<dbReference type="eggNOG" id="ENOG502QQW3">
    <property type="taxonomic scope" value="Eukaryota"/>
</dbReference>
<dbReference type="OrthoDB" id="506498at2759"/>
<evidence type="ECO:0008006" key="5">
    <source>
        <dbReference type="Google" id="ProtNLM"/>
    </source>
</evidence>
<gene>
    <name evidence="3" type="primary">Mo01860</name>
    <name evidence="3" type="ORF">E5Q_01860</name>
</gene>
<name>G7DX94_MIXOS</name>
<dbReference type="Pfam" id="PF02353">
    <property type="entry name" value="CMAS"/>
    <property type="match status" value="1"/>
</dbReference>
<dbReference type="PANTHER" id="PTHR43832:SF1">
    <property type="entry name" value="S-ADENOSYL-L-METHIONINE-DEPENDENT METHYLTRANSFERASES SUPERFAMILY PROTEIN"/>
    <property type="match status" value="1"/>
</dbReference>
<dbReference type="RefSeq" id="XP_014571226.1">
    <property type="nucleotide sequence ID" value="XM_014715740.1"/>
</dbReference>
<keyword evidence="4" id="KW-1185">Reference proteome</keyword>
<evidence type="ECO:0000256" key="2">
    <source>
        <dbReference type="SAM" id="MobiDB-lite"/>
    </source>
</evidence>
<dbReference type="FunFam" id="3.40.50.150:FF:000554">
    <property type="entry name" value="Cation-transporting ATPase"/>
    <property type="match status" value="1"/>
</dbReference>
<evidence type="ECO:0000256" key="1">
    <source>
        <dbReference type="ARBA" id="ARBA00010815"/>
    </source>
</evidence>
<organism evidence="3 4">
    <name type="scientific">Mixia osmundae (strain CBS 9802 / IAM 14324 / JCM 22182 / KY 12970)</name>
    <dbReference type="NCBI Taxonomy" id="764103"/>
    <lineage>
        <taxon>Eukaryota</taxon>
        <taxon>Fungi</taxon>
        <taxon>Dikarya</taxon>
        <taxon>Basidiomycota</taxon>
        <taxon>Pucciniomycotina</taxon>
        <taxon>Mixiomycetes</taxon>
        <taxon>Mixiales</taxon>
        <taxon>Mixiaceae</taxon>
        <taxon>Mixia</taxon>
    </lineage>
</organism>
<evidence type="ECO:0000313" key="3">
    <source>
        <dbReference type="EMBL" id="GAA95204.1"/>
    </source>
</evidence>
<reference evidence="3 4" key="1">
    <citation type="journal article" date="2011" name="J. Gen. Appl. Microbiol.">
        <title>Draft genome sequencing of the enigmatic basidiomycete Mixia osmundae.</title>
        <authorList>
            <person name="Nishida H."/>
            <person name="Nagatsuka Y."/>
            <person name="Sugiyama J."/>
        </authorList>
    </citation>
    <scope>NUCLEOTIDE SEQUENCE [LARGE SCALE GENOMIC DNA]</scope>
    <source>
        <strain evidence="4">CBS 9802 / IAM 14324 / JCM 22182 / KY 12970</strain>
    </source>
</reference>
<evidence type="ECO:0000313" key="4">
    <source>
        <dbReference type="Proteomes" id="UP000009131"/>
    </source>
</evidence>
<dbReference type="CDD" id="cd02440">
    <property type="entry name" value="AdoMet_MTases"/>
    <property type="match status" value="1"/>
</dbReference>
<dbReference type="Gene3D" id="3.40.50.150">
    <property type="entry name" value="Vaccinia Virus protein VP39"/>
    <property type="match status" value="1"/>
</dbReference>
<feature type="region of interest" description="Disordered" evidence="2">
    <location>
        <begin position="359"/>
        <end position="387"/>
    </location>
</feature>
<dbReference type="Proteomes" id="UP000009131">
    <property type="component" value="Unassembled WGS sequence"/>
</dbReference>
<comment type="caution">
    <text evidence="3">The sequence shown here is derived from an EMBL/GenBank/DDBJ whole genome shotgun (WGS) entry which is preliminary data.</text>
</comment>
<dbReference type="EMBL" id="BABT02000059">
    <property type="protein sequence ID" value="GAA95204.1"/>
    <property type="molecule type" value="Genomic_DNA"/>
</dbReference>
<protein>
    <recommendedName>
        <fullName evidence="5">Methyltransferase domain-containing protein</fullName>
    </recommendedName>
</protein>
<comment type="similarity">
    <text evidence="1">Belongs to the CFA/CMAS family.</text>
</comment>
<dbReference type="AlphaFoldDB" id="G7DX94"/>
<dbReference type="Pfam" id="PF13365">
    <property type="entry name" value="Trypsin_2"/>
    <property type="match status" value="1"/>
</dbReference>
<dbReference type="PANTHER" id="PTHR43832">
    <property type="match status" value="1"/>
</dbReference>
<dbReference type="HOGENOM" id="CLU_364887_0_0_1"/>
<dbReference type="InterPro" id="IPR009003">
    <property type="entry name" value="Peptidase_S1_PA"/>
</dbReference>
<feature type="compositionally biased region" description="Basic and acidic residues" evidence="2">
    <location>
        <begin position="359"/>
        <end position="368"/>
    </location>
</feature>
<dbReference type="SUPFAM" id="SSF50494">
    <property type="entry name" value="Trypsin-like serine proteases"/>
    <property type="match status" value="1"/>
</dbReference>
<dbReference type="InParanoid" id="G7DX94"/>
<reference evidence="3 4" key="2">
    <citation type="journal article" date="2012" name="Open Biol.">
        <title>Characteristics of nucleosomes and linker DNA regions on the genome of the basidiomycete Mixia osmundae revealed by mono- and dinucleosome mapping.</title>
        <authorList>
            <person name="Nishida H."/>
            <person name="Kondo S."/>
            <person name="Matsumoto T."/>
            <person name="Suzuki Y."/>
            <person name="Yoshikawa H."/>
            <person name="Taylor T.D."/>
            <person name="Sugiyama J."/>
        </authorList>
    </citation>
    <scope>NUCLEOTIDE SEQUENCE [LARGE SCALE GENOMIC DNA]</scope>
    <source>
        <strain evidence="4">CBS 9802 / IAM 14324 / JCM 22182 / KY 12970</strain>
    </source>
</reference>
<dbReference type="SUPFAM" id="SSF53335">
    <property type="entry name" value="S-adenosyl-L-methionine-dependent methyltransferases"/>
    <property type="match status" value="1"/>
</dbReference>
<dbReference type="InterPro" id="IPR029063">
    <property type="entry name" value="SAM-dependent_MTases_sf"/>
</dbReference>
<proteinExistence type="inferred from homology"/>
<sequence length="765" mass="84816">MTRCAASLQQHRKLAIASRDLDIPVKFYPAPKAPTKSIFDGADPKKLPFEQDLFEPIDDLFINALRSSPPEATHLSVLCQEMYARSNVQLDDELPNDSAPAASKRVRCFGSKELPSWSRVALHASAVLSGQQVKTLETEDTGVVMIAWVELHPKPHVIVCSGFVIQGKERRYIVTCAHPLQETIVGDVARRGPRAHQQASGPAAGFVLTAHGDLLPIGEITGAVLDADIMLIRPGGSQALARLDSLPSLPVSPFPPPVLAEQRAHSLVTTQNQPHWLDCRVTSYRSPENLEVQPGTYDTLATMAIDAVPSSGSSGGPLVDVSMGAVTGVIRGNFLAHNERTRRGFCAPIEALGHHEQSILRESGKKPGDAQNGACGEAEADRDDSCTEPDCKSLTDKMNDIVGRATQIAYSSIDAGLIPDFILRPAVRTLSRQRIKEIERGTIQANHEAKMAFVESLRSRPIAIEQSKANEQHYEVSTEFIRSCLGPNMKYSCCYYETGKETLEEAEVAMLEQYCLKAKLEDGMDILDLGCGWGSLCLYLAKRYPNARVSALSNSSTQKLHIDAMAKERGLTNLEVHTGDVKVFDFGGMKSFDRVLSIEMLEHMKNYEFLFEKVSRWLKPNGEANGSDGSLFFAHIFCHKSQPYDFEEGDGWMAQTFFSGGTMPSLDLFAYFQKDLTLQRSWWINGTHYAKTLEAWLVKQDSGRARWLGGQGRMLDGKASEKREKEAAVTFYRFRLFFLACAEFFGLNQGEEWGVGHYVWRKVDK</sequence>
<accession>G7DX94</accession>
<dbReference type="STRING" id="764103.G7DX94"/>